<organism evidence="8">
    <name type="scientific">freshwater metagenome</name>
    <dbReference type="NCBI Taxonomy" id="449393"/>
    <lineage>
        <taxon>unclassified sequences</taxon>
        <taxon>metagenomes</taxon>
        <taxon>ecological metagenomes</taxon>
    </lineage>
</organism>
<comment type="similarity">
    <text evidence="2">Belongs to the IspD/TarI cytidylyltransferase family. IspD subfamily.</text>
</comment>
<keyword evidence="5" id="KW-0548">Nucleotidyltransferase</keyword>
<comment type="pathway">
    <text evidence="1">Isoprenoid biosynthesis; isopentenyl diphosphate biosynthesis via DXP pathway; isopentenyl diphosphate from 1-deoxy-D-xylulose 5-phosphate: step 2/6.</text>
</comment>
<keyword evidence="4" id="KW-0808">Transferase</keyword>
<dbReference type="InterPro" id="IPR001228">
    <property type="entry name" value="IspD"/>
</dbReference>
<evidence type="ECO:0000256" key="6">
    <source>
        <dbReference type="ARBA" id="ARBA00023229"/>
    </source>
</evidence>
<name>A0A6J7RJI4_9ZZZZ</name>
<dbReference type="PROSITE" id="PS01295">
    <property type="entry name" value="ISPD"/>
    <property type="match status" value="1"/>
</dbReference>
<dbReference type="InterPro" id="IPR050088">
    <property type="entry name" value="IspD/TarI_cytidylyltransf_bact"/>
</dbReference>
<dbReference type="FunFam" id="3.90.550.10:FF:000003">
    <property type="entry name" value="2-C-methyl-D-erythritol 4-phosphate cytidylyltransferase"/>
    <property type="match status" value="1"/>
</dbReference>
<dbReference type="EC" id="2.7.7.60" evidence="3"/>
<dbReference type="NCBIfam" id="TIGR00453">
    <property type="entry name" value="ispD"/>
    <property type="match status" value="1"/>
</dbReference>
<dbReference type="EMBL" id="CAFBPX010000012">
    <property type="protein sequence ID" value="CAB5028979.1"/>
    <property type="molecule type" value="Genomic_DNA"/>
</dbReference>
<dbReference type="InterPro" id="IPR018294">
    <property type="entry name" value="ISPD_synthase_CS"/>
</dbReference>
<dbReference type="Gene3D" id="3.90.550.10">
    <property type="entry name" value="Spore Coat Polysaccharide Biosynthesis Protein SpsA, Chain A"/>
    <property type="match status" value="1"/>
</dbReference>
<keyword evidence="6" id="KW-0414">Isoprene biosynthesis</keyword>
<evidence type="ECO:0000256" key="1">
    <source>
        <dbReference type="ARBA" id="ARBA00004787"/>
    </source>
</evidence>
<dbReference type="EMBL" id="CAESAO010000007">
    <property type="protein sequence ID" value="CAB4335514.1"/>
    <property type="molecule type" value="Genomic_DNA"/>
</dbReference>
<gene>
    <name evidence="7" type="ORF">UFOPK3522_00155</name>
    <name evidence="8" type="ORF">UFOPK4175_00136</name>
</gene>
<dbReference type="AlphaFoldDB" id="A0A6J7RJI4"/>
<evidence type="ECO:0000256" key="3">
    <source>
        <dbReference type="ARBA" id="ARBA00012526"/>
    </source>
</evidence>
<evidence type="ECO:0000313" key="7">
    <source>
        <dbReference type="EMBL" id="CAB4335514.1"/>
    </source>
</evidence>
<dbReference type="HAMAP" id="MF_00108">
    <property type="entry name" value="IspD"/>
    <property type="match status" value="1"/>
</dbReference>
<dbReference type="PANTHER" id="PTHR32125:SF4">
    <property type="entry name" value="2-C-METHYL-D-ERYTHRITOL 4-PHOSPHATE CYTIDYLYLTRANSFERASE, CHLOROPLASTIC"/>
    <property type="match status" value="1"/>
</dbReference>
<protein>
    <recommendedName>
        <fullName evidence="3">2-C-methyl-D-erythritol 4-phosphate cytidylyltransferase</fullName>
        <ecNumber evidence="3">2.7.7.60</ecNumber>
    </recommendedName>
</protein>
<sequence length="229" mass="23286">MPATAVALVVAAGRGERLGSGGPKAFVALAGRPMLDWSIDALSQVAAIEQIVVALPEGFEAPQGAIGVAGGAARSQSVLNALAAADPGADLVVVHDAARPLVTAALIEACIAALDQDGRWDAAIAAAPVKDTVKRSADGVGVLETPPRSELWAVQTPQVFRREALESALGRSEAELAAASDDAMLVEADGGRVRLVHCESENFKVTTAADLALAERLLAGSAELRVSGV</sequence>
<evidence type="ECO:0000256" key="4">
    <source>
        <dbReference type="ARBA" id="ARBA00022679"/>
    </source>
</evidence>
<evidence type="ECO:0000313" key="8">
    <source>
        <dbReference type="EMBL" id="CAB5028979.1"/>
    </source>
</evidence>
<dbReference type="Pfam" id="PF01128">
    <property type="entry name" value="IspD"/>
    <property type="match status" value="1"/>
</dbReference>
<proteinExistence type="inferred from homology"/>
<dbReference type="PANTHER" id="PTHR32125">
    <property type="entry name" value="2-C-METHYL-D-ERYTHRITOL 4-PHOSPHATE CYTIDYLYLTRANSFERASE, CHLOROPLASTIC"/>
    <property type="match status" value="1"/>
</dbReference>
<dbReference type="GO" id="GO:0019288">
    <property type="term" value="P:isopentenyl diphosphate biosynthetic process, methylerythritol 4-phosphate pathway"/>
    <property type="evidence" value="ECO:0007669"/>
    <property type="project" value="UniProtKB-UniPathway"/>
</dbReference>
<dbReference type="GO" id="GO:0050518">
    <property type="term" value="F:2-C-methyl-D-erythritol 4-phosphate cytidylyltransferase activity"/>
    <property type="evidence" value="ECO:0007669"/>
    <property type="project" value="UniProtKB-EC"/>
</dbReference>
<dbReference type="SUPFAM" id="SSF53448">
    <property type="entry name" value="Nucleotide-diphospho-sugar transferases"/>
    <property type="match status" value="1"/>
</dbReference>
<evidence type="ECO:0000256" key="2">
    <source>
        <dbReference type="ARBA" id="ARBA00009789"/>
    </source>
</evidence>
<dbReference type="InterPro" id="IPR029044">
    <property type="entry name" value="Nucleotide-diphossugar_trans"/>
</dbReference>
<reference evidence="8" key="1">
    <citation type="submission" date="2020-05" db="EMBL/GenBank/DDBJ databases">
        <authorList>
            <person name="Chiriac C."/>
            <person name="Salcher M."/>
            <person name="Ghai R."/>
            <person name="Kavagutti S V."/>
        </authorList>
    </citation>
    <scope>NUCLEOTIDE SEQUENCE</scope>
</reference>
<dbReference type="UniPathway" id="UPA00056">
    <property type="reaction ID" value="UER00093"/>
</dbReference>
<dbReference type="InterPro" id="IPR034683">
    <property type="entry name" value="IspD/TarI"/>
</dbReference>
<dbReference type="CDD" id="cd02516">
    <property type="entry name" value="CDP-ME_synthetase"/>
    <property type="match status" value="1"/>
</dbReference>
<evidence type="ECO:0000256" key="5">
    <source>
        <dbReference type="ARBA" id="ARBA00022695"/>
    </source>
</evidence>
<accession>A0A6J7RJI4</accession>